<keyword evidence="1" id="KW-0472">Membrane</keyword>
<dbReference type="AlphaFoldDB" id="A0A413J1N2"/>
<dbReference type="Proteomes" id="UP000284431">
    <property type="component" value="Unassembled WGS sequence"/>
</dbReference>
<protein>
    <submittedName>
        <fullName evidence="2">Uncharacterized protein</fullName>
    </submittedName>
</protein>
<feature type="transmembrane region" description="Helical" evidence="1">
    <location>
        <begin position="43"/>
        <end position="63"/>
    </location>
</feature>
<sequence length="70" mass="7935">MGKACNSHKQLGFVGILLTGVVISLGTLTAYAILINFYKDNKMSFICLLLLFMVSMVVLIIWIRKTRKQR</sequence>
<organism evidence="2 3">
    <name type="scientific">Bacteroides caccae</name>
    <dbReference type="NCBI Taxonomy" id="47678"/>
    <lineage>
        <taxon>Bacteria</taxon>
        <taxon>Pseudomonadati</taxon>
        <taxon>Bacteroidota</taxon>
        <taxon>Bacteroidia</taxon>
        <taxon>Bacteroidales</taxon>
        <taxon>Bacteroidaceae</taxon>
        <taxon>Bacteroides</taxon>
    </lineage>
</organism>
<dbReference type="EMBL" id="QSCS01000018">
    <property type="protein sequence ID" value="RGY24977.1"/>
    <property type="molecule type" value="Genomic_DNA"/>
</dbReference>
<name>A0A413J1N2_9BACE</name>
<evidence type="ECO:0000313" key="2">
    <source>
        <dbReference type="EMBL" id="RGY24977.1"/>
    </source>
</evidence>
<evidence type="ECO:0000256" key="1">
    <source>
        <dbReference type="SAM" id="Phobius"/>
    </source>
</evidence>
<reference evidence="2 3" key="1">
    <citation type="submission" date="2018-08" db="EMBL/GenBank/DDBJ databases">
        <title>A genome reference for cultivated species of the human gut microbiota.</title>
        <authorList>
            <person name="Zou Y."/>
            <person name="Xue W."/>
            <person name="Luo G."/>
        </authorList>
    </citation>
    <scope>NUCLEOTIDE SEQUENCE [LARGE SCALE GENOMIC DNA]</scope>
    <source>
        <strain evidence="2 3">OF02-6LB</strain>
    </source>
</reference>
<proteinExistence type="predicted"/>
<gene>
    <name evidence="2" type="ORF">DXA49_12260</name>
</gene>
<comment type="caution">
    <text evidence="2">The sequence shown here is derived from an EMBL/GenBank/DDBJ whole genome shotgun (WGS) entry which is preliminary data.</text>
</comment>
<accession>A0A413J1N2</accession>
<feature type="transmembrane region" description="Helical" evidence="1">
    <location>
        <begin position="12"/>
        <end position="37"/>
    </location>
</feature>
<keyword evidence="1" id="KW-0812">Transmembrane</keyword>
<evidence type="ECO:0000313" key="3">
    <source>
        <dbReference type="Proteomes" id="UP000284431"/>
    </source>
</evidence>
<keyword evidence="1" id="KW-1133">Transmembrane helix</keyword>